<keyword evidence="3" id="KW-0804">Transcription</keyword>
<feature type="domain" description="HTH lacI-type" evidence="4">
    <location>
        <begin position="4"/>
        <end position="58"/>
    </location>
</feature>
<dbReference type="PANTHER" id="PTHR30146:SF153">
    <property type="entry name" value="LACTOSE OPERON REPRESSOR"/>
    <property type="match status" value="1"/>
</dbReference>
<protein>
    <submittedName>
        <fullName evidence="5">LacI family DNA-binding transcriptional regulator</fullName>
    </submittedName>
</protein>
<accession>A0ABP3EGK7</accession>
<evidence type="ECO:0000256" key="2">
    <source>
        <dbReference type="ARBA" id="ARBA00023125"/>
    </source>
</evidence>
<dbReference type="InterPro" id="IPR046335">
    <property type="entry name" value="LacI/GalR-like_sensor"/>
</dbReference>
<dbReference type="GO" id="GO:0003677">
    <property type="term" value="F:DNA binding"/>
    <property type="evidence" value="ECO:0007669"/>
    <property type="project" value="UniProtKB-KW"/>
</dbReference>
<dbReference type="PROSITE" id="PS50932">
    <property type="entry name" value="HTH_LACI_2"/>
    <property type="match status" value="1"/>
</dbReference>
<name>A0ABP3EGK7_9ACTN</name>
<dbReference type="SUPFAM" id="SSF47413">
    <property type="entry name" value="lambda repressor-like DNA-binding domains"/>
    <property type="match status" value="1"/>
</dbReference>
<dbReference type="SMART" id="SM00354">
    <property type="entry name" value="HTH_LACI"/>
    <property type="match status" value="1"/>
</dbReference>
<gene>
    <name evidence="5" type="ORF">GCM10009539_55930</name>
</gene>
<dbReference type="SUPFAM" id="SSF53822">
    <property type="entry name" value="Periplasmic binding protein-like I"/>
    <property type="match status" value="1"/>
</dbReference>
<organism evidence="5 6">
    <name type="scientific">Cryptosporangium japonicum</name>
    <dbReference type="NCBI Taxonomy" id="80872"/>
    <lineage>
        <taxon>Bacteria</taxon>
        <taxon>Bacillati</taxon>
        <taxon>Actinomycetota</taxon>
        <taxon>Actinomycetes</taxon>
        <taxon>Cryptosporangiales</taxon>
        <taxon>Cryptosporangiaceae</taxon>
        <taxon>Cryptosporangium</taxon>
    </lineage>
</organism>
<evidence type="ECO:0000256" key="1">
    <source>
        <dbReference type="ARBA" id="ARBA00023015"/>
    </source>
</evidence>
<evidence type="ECO:0000259" key="4">
    <source>
        <dbReference type="PROSITE" id="PS50932"/>
    </source>
</evidence>
<dbReference type="Proteomes" id="UP001500967">
    <property type="component" value="Unassembled WGS sequence"/>
</dbReference>
<sequence>MSTFTSKDVARLAGVSQSTVSYVMSGKRPISDETRRRVLDAIDRLTYEPNAGARALASQRTTVVGLVVPFGVGVDTTGLLPFIETIAGVARTRDHDVLLVTADEGSAGIRRLAGRSLCDAIILMDLQTVDDRLAVAANVRTPVILIGVPADPHGMHCVDLDFAEAARLAVGELAATGHDRLALIGHPADIVHRDLNYVRRFADAARAAADAHGLPLEVIAPVEWGREAARGAAARLAAIEARRLGVVVPASNTVQPLLHALNARGLVPGRDLSVIGLLTDAAAAEAEPPVTNVSLEPRDVSRRAMETLFRLLEDRTAPPRIDLITPKLTRRQTVLPGP</sequence>
<dbReference type="InterPro" id="IPR028082">
    <property type="entry name" value="Peripla_BP_I"/>
</dbReference>
<evidence type="ECO:0000256" key="3">
    <source>
        <dbReference type="ARBA" id="ARBA00023163"/>
    </source>
</evidence>
<dbReference type="Pfam" id="PF13377">
    <property type="entry name" value="Peripla_BP_3"/>
    <property type="match status" value="1"/>
</dbReference>
<reference evidence="6" key="1">
    <citation type="journal article" date="2019" name="Int. J. Syst. Evol. Microbiol.">
        <title>The Global Catalogue of Microorganisms (GCM) 10K type strain sequencing project: providing services to taxonomists for standard genome sequencing and annotation.</title>
        <authorList>
            <consortium name="The Broad Institute Genomics Platform"/>
            <consortium name="The Broad Institute Genome Sequencing Center for Infectious Disease"/>
            <person name="Wu L."/>
            <person name="Ma J."/>
        </authorList>
    </citation>
    <scope>NUCLEOTIDE SEQUENCE [LARGE SCALE GENOMIC DNA]</scope>
    <source>
        <strain evidence="6">JCM 10425</strain>
    </source>
</reference>
<evidence type="ECO:0000313" key="6">
    <source>
        <dbReference type="Proteomes" id="UP001500967"/>
    </source>
</evidence>
<keyword evidence="6" id="KW-1185">Reference proteome</keyword>
<dbReference type="Pfam" id="PF00356">
    <property type="entry name" value="LacI"/>
    <property type="match status" value="1"/>
</dbReference>
<dbReference type="RefSeq" id="WP_344651903.1">
    <property type="nucleotide sequence ID" value="NZ_BAAAGX010000022.1"/>
</dbReference>
<keyword evidence="1" id="KW-0805">Transcription regulation</keyword>
<dbReference type="CDD" id="cd01392">
    <property type="entry name" value="HTH_LacI"/>
    <property type="match status" value="1"/>
</dbReference>
<dbReference type="PANTHER" id="PTHR30146">
    <property type="entry name" value="LACI-RELATED TRANSCRIPTIONAL REPRESSOR"/>
    <property type="match status" value="1"/>
</dbReference>
<keyword evidence="2 5" id="KW-0238">DNA-binding</keyword>
<dbReference type="EMBL" id="BAAAGX010000022">
    <property type="protein sequence ID" value="GAA0262864.1"/>
    <property type="molecule type" value="Genomic_DNA"/>
</dbReference>
<proteinExistence type="predicted"/>
<dbReference type="InterPro" id="IPR000843">
    <property type="entry name" value="HTH_LacI"/>
</dbReference>
<dbReference type="InterPro" id="IPR010982">
    <property type="entry name" value="Lambda_DNA-bd_dom_sf"/>
</dbReference>
<dbReference type="Gene3D" id="1.10.260.40">
    <property type="entry name" value="lambda repressor-like DNA-binding domains"/>
    <property type="match status" value="1"/>
</dbReference>
<evidence type="ECO:0000313" key="5">
    <source>
        <dbReference type="EMBL" id="GAA0262864.1"/>
    </source>
</evidence>
<comment type="caution">
    <text evidence="5">The sequence shown here is derived from an EMBL/GenBank/DDBJ whole genome shotgun (WGS) entry which is preliminary data.</text>
</comment>
<dbReference type="Gene3D" id="3.40.50.2300">
    <property type="match status" value="2"/>
</dbReference>